<dbReference type="OrthoDB" id="4247619at2"/>
<evidence type="ECO:0000313" key="3">
    <source>
        <dbReference type="Proteomes" id="UP000199494"/>
    </source>
</evidence>
<proteinExistence type="predicted"/>
<feature type="compositionally biased region" description="Polar residues" evidence="1">
    <location>
        <begin position="1"/>
        <end position="14"/>
    </location>
</feature>
<organism evidence="2 3">
    <name type="scientific">Prauserella marina</name>
    <dbReference type="NCBI Taxonomy" id="530584"/>
    <lineage>
        <taxon>Bacteria</taxon>
        <taxon>Bacillati</taxon>
        <taxon>Actinomycetota</taxon>
        <taxon>Actinomycetes</taxon>
        <taxon>Pseudonocardiales</taxon>
        <taxon>Pseudonocardiaceae</taxon>
        <taxon>Prauserella</taxon>
    </lineage>
</organism>
<dbReference type="RefSeq" id="WP_091810613.1">
    <property type="nucleotide sequence ID" value="NZ_CP016354.1"/>
</dbReference>
<keyword evidence="3" id="KW-1185">Reference proteome</keyword>
<evidence type="ECO:0000256" key="1">
    <source>
        <dbReference type="SAM" id="MobiDB-lite"/>
    </source>
</evidence>
<sequence>MTTSPSKTVHTCNPSDPGKPLPFGRKAEAGVCPRCDELRNGAPPRTLSWVDNVRRQEQEDAQRTRDIRAHFGPHGPHARGECGPVCTYGDW</sequence>
<feature type="region of interest" description="Disordered" evidence="1">
    <location>
        <begin position="1"/>
        <end position="25"/>
    </location>
</feature>
<dbReference type="Proteomes" id="UP000199494">
    <property type="component" value="Unassembled WGS sequence"/>
</dbReference>
<dbReference type="AlphaFoldDB" id="A0A222W156"/>
<evidence type="ECO:0000313" key="2">
    <source>
        <dbReference type="EMBL" id="SDD95774.1"/>
    </source>
</evidence>
<accession>A0A222W156</accession>
<dbReference type="KEGG" id="pmad:BAY61_31790"/>
<reference evidence="2 3" key="1">
    <citation type="submission" date="2016-10" db="EMBL/GenBank/DDBJ databases">
        <authorList>
            <person name="de Groot N.N."/>
        </authorList>
    </citation>
    <scope>NUCLEOTIDE SEQUENCE [LARGE SCALE GENOMIC DNA]</scope>
    <source>
        <strain evidence="2 3">CGMCC 4.5506</strain>
    </source>
</reference>
<dbReference type="EMBL" id="FMZE01000015">
    <property type="protein sequence ID" value="SDD95774.1"/>
    <property type="molecule type" value="Genomic_DNA"/>
</dbReference>
<gene>
    <name evidence="2" type="ORF">SAMN05421630_11534</name>
</gene>
<name>A0A222W156_9PSEU</name>
<protein>
    <submittedName>
        <fullName evidence="2">Uncharacterized protein</fullName>
    </submittedName>
</protein>